<name>A0A250KTB0_9GAMM</name>
<evidence type="ECO:0000256" key="1">
    <source>
        <dbReference type="ARBA" id="ARBA00022679"/>
    </source>
</evidence>
<keyword evidence="5" id="KW-0472">Membrane</keyword>
<dbReference type="CDD" id="cd00143">
    <property type="entry name" value="PP2Cc"/>
    <property type="match status" value="1"/>
</dbReference>
<dbReference type="SMART" id="SM00331">
    <property type="entry name" value="PP2C_SIG"/>
    <property type="match status" value="1"/>
</dbReference>
<gene>
    <name evidence="8" type="ORF">sS8_2947</name>
</gene>
<dbReference type="AlphaFoldDB" id="A0A250KTB0"/>
<proteinExistence type="predicted"/>
<dbReference type="PROSITE" id="PS50011">
    <property type="entry name" value="PROTEIN_KINASE_DOM"/>
    <property type="match status" value="1"/>
</dbReference>
<dbReference type="InterPro" id="IPR036457">
    <property type="entry name" value="PPM-type-like_dom_sf"/>
</dbReference>
<dbReference type="PANTHER" id="PTHR43289">
    <property type="entry name" value="MITOGEN-ACTIVATED PROTEIN KINASE KINASE KINASE 20-RELATED"/>
    <property type="match status" value="1"/>
</dbReference>
<evidence type="ECO:0000259" key="7">
    <source>
        <dbReference type="PROSITE" id="PS51746"/>
    </source>
</evidence>
<evidence type="ECO:0000313" key="9">
    <source>
        <dbReference type="Proteomes" id="UP000266313"/>
    </source>
</evidence>
<dbReference type="SMART" id="SM00332">
    <property type="entry name" value="PP2Cc"/>
    <property type="match status" value="1"/>
</dbReference>
<evidence type="ECO:0000259" key="6">
    <source>
        <dbReference type="PROSITE" id="PS50011"/>
    </source>
</evidence>
<dbReference type="GO" id="GO:0004674">
    <property type="term" value="F:protein serine/threonine kinase activity"/>
    <property type="evidence" value="ECO:0007669"/>
    <property type="project" value="TreeGrafter"/>
</dbReference>
<dbReference type="InterPro" id="IPR001932">
    <property type="entry name" value="PPM-type_phosphatase-like_dom"/>
</dbReference>
<keyword evidence="5" id="KW-0812">Transmembrane</keyword>
<dbReference type="InterPro" id="IPR000719">
    <property type="entry name" value="Prot_kinase_dom"/>
</dbReference>
<dbReference type="InterPro" id="IPR011009">
    <property type="entry name" value="Kinase-like_dom_sf"/>
</dbReference>
<dbReference type="EMBL" id="AP017928">
    <property type="protein sequence ID" value="BBA34890.1"/>
    <property type="molecule type" value="Genomic_DNA"/>
</dbReference>
<evidence type="ECO:0000256" key="3">
    <source>
        <dbReference type="ARBA" id="ARBA00022777"/>
    </source>
</evidence>
<dbReference type="CDD" id="cd14014">
    <property type="entry name" value="STKc_PknB_like"/>
    <property type="match status" value="1"/>
</dbReference>
<evidence type="ECO:0000256" key="4">
    <source>
        <dbReference type="ARBA" id="ARBA00022840"/>
    </source>
</evidence>
<dbReference type="OrthoDB" id="9801841at2"/>
<sequence>MPSQLKISVGQYSDKGRKEANQDFYGTCIPKEPQLSSKGVAIALADGISSSAVSQIASEAAVRSFLEDYFCTSDAWSVRKSAQRVLTAINSWLHSQTRQSQYRYDKDRGYVCTLSGMVIKSTTAHIFHVGDARIYRFRDNGLEQLTNDHRFWVSRDQSYLGRALGINPQLEIDYQALRVEEGDIFLLLTDGVYEYASPHFIINTIKEHGNDLDVAAKAIVDEAYRQGSPDNLTVQVVAISNLPGQDADEVCQQSTELPFPPILEARMVFDGYKIVREVHASSRSHVYLAVDNETGTPVAIKTPSIDLRDDQAYLDRFLMEEWIARRINSAYVLKPCAQTRKRGYLYIVTEFIDGRTLTQWMIDNPKPDLETVRGIVEQIAKGLRAFHRLEMLHQDLRPDNVMIDNTGTVKIIDFGSTQVAGLMEITTPIARSHLLGTAQYTAPEYFLGESGTTYSDMFSLGVIAYQMLSGELPYGTEVPKAMTRAAQKKLTYRSILHDEREIPAWIDDVLRKAVHPNPYRRYEDLSEFIYDLRHPNQTFLNKTRPPLIERNPVIFWKSVSLILTMIVFFLLFKLTNRGI</sequence>
<keyword evidence="3 8" id="KW-0418">Kinase</keyword>
<keyword evidence="1" id="KW-0808">Transferase</keyword>
<organism evidence="8 9">
    <name type="scientific">Methylocaldum marinum</name>
    <dbReference type="NCBI Taxonomy" id="1432792"/>
    <lineage>
        <taxon>Bacteria</taxon>
        <taxon>Pseudomonadati</taxon>
        <taxon>Pseudomonadota</taxon>
        <taxon>Gammaproteobacteria</taxon>
        <taxon>Methylococcales</taxon>
        <taxon>Methylococcaceae</taxon>
        <taxon>Methylocaldum</taxon>
    </lineage>
</organism>
<reference evidence="8 9" key="1">
    <citation type="submission" date="2016-12" db="EMBL/GenBank/DDBJ databases">
        <title>Genome sequencing of Methylocaldum marinum.</title>
        <authorList>
            <person name="Takeuchi M."/>
            <person name="Kamagata Y."/>
            <person name="Hiraoka S."/>
            <person name="Oshima K."/>
            <person name="Hattori M."/>
            <person name="Iwasaki W."/>
        </authorList>
    </citation>
    <scope>NUCLEOTIDE SEQUENCE [LARGE SCALE GENOMIC DNA]</scope>
    <source>
        <strain evidence="8 9">S8</strain>
    </source>
</reference>
<accession>A0A250KTB0</accession>
<dbReference type="Proteomes" id="UP000266313">
    <property type="component" value="Chromosome"/>
</dbReference>
<feature type="domain" description="Protein kinase" evidence="6">
    <location>
        <begin position="272"/>
        <end position="540"/>
    </location>
</feature>
<dbReference type="KEGG" id="mmai:sS8_2947"/>
<keyword evidence="2" id="KW-0547">Nucleotide-binding</keyword>
<dbReference type="PANTHER" id="PTHR43289:SF6">
    <property type="entry name" value="SERINE_THREONINE-PROTEIN KINASE NEKL-3"/>
    <property type="match status" value="1"/>
</dbReference>
<protein>
    <submittedName>
        <fullName evidence="8">Dual serine/threonine-protein kinase/phosphatase</fullName>
    </submittedName>
</protein>
<keyword evidence="4" id="KW-0067">ATP-binding</keyword>
<dbReference type="GO" id="GO:0005524">
    <property type="term" value="F:ATP binding"/>
    <property type="evidence" value="ECO:0007669"/>
    <property type="project" value="UniProtKB-KW"/>
</dbReference>
<dbReference type="SUPFAM" id="SSF56112">
    <property type="entry name" value="Protein kinase-like (PK-like)"/>
    <property type="match status" value="1"/>
</dbReference>
<keyword evidence="9" id="KW-1185">Reference proteome</keyword>
<evidence type="ECO:0000256" key="5">
    <source>
        <dbReference type="SAM" id="Phobius"/>
    </source>
</evidence>
<dbReference type="Gene3D" id="3.60.40.10">
    <property type="entry name" value="PPM-type phosphatase domain"/>
    <property type="match status" value="1"/>
</dbReference>
<feature type="transmembrane region" description="Helical" evidence="5">
    <location>
        <begin position="554"/>
        <end position="572"/>
    </location>
</feature>
<evidence type="ECO:0000256" key="2">
    <source>
        <dbReference type="ARBA" id="ARBA00022741"/>
    </source>
</evidence>
<dbReference type="Pfam" id="PF00069">
    <property type="entry name" value="Pkinase"/>
    <property type="match status" value="1"/>
</dbReference>
<keyword evidence="5" id="KW-1133">Transmembrane helix</keyword>
<feature type="domain" description="PPM-type phosphatase" evidence="7">
    <location>
        <begin position="8"/>
        <end position="239"/>
    </location>
</feature>
<dbReference type="PROSITE" id="PS51746">
    <property type="entry name" value="PPM_2"/>
    <property type="match status" value="1"/>
</dbReference>
<dbReference type="RefSeq" id="WP_119630200.1">
    <property type="nucleotide sequence ID" value="NZ_AP017928.1"/>
</dbReference>
<dbReference type="InterPro" id="IPR008266">
    <property type="entry name" value="Tyr_kinase_AS"/>
</dbReference>
<dbReference type="Pfam" id="PF13672">
    <property type="entry name" value="PP2C_2"/>
    <property type="match status" value="1"/>
</dbReference>
<dbReference type="PROSITE" id="PS00109">
    <property type="entry name" value="PROTEIN_KINASE_TYR"/>
    <property type="match status" value="1"/>
</dbReference>
<evidence type="ECO:0000313" key="8">
    <source>
        <dbReference type="EMBL" id="BBA34890.1"/>
    </source>
</evidence>
<dbReference type="Gene3D" id="1.10.510.10">
    <property type="entry name" value="Transferase(Phosphotransferase) domain 1"/>
    <property type="match status" value="1"/>
</dbReference>
<dbReference type="SUPFAM" id="SSF81606">
    <property type="entry name" value="PP2C-like"/>
    <property type="match status" value="1"/>
</dbReference>